<dbReference type="Proteomes" id="UP001500752">
    <property type="component" value="Unassembled WGS sequence"/>
</dbReference>
<dbReference type="PANTHER" id="PTHR35807">
    <property type="entry name" value="TRANSCRIPTIONAL REGULATOR REDD-RELATED"/>
    <property type="match status" value="1"/>
</dbReference>
<dbReference type="InterPro" id="IPR051677">
    <property type="entry name" value="AfsR-DnrI-RedD_regulator"/>
</dbReference>
<dbReference type="Gene3D" id="1.25.40.10">
    <property type="entry name" value="Tetratricopeptide repeat domain"/>
    <property type="match status" value="1"/>
</dbReference>
<reference evidence="3" key="1">
    <citation type="journal article" date="2019" name="Int. J. Syst. Evol. Microbiol.">
        <title>The Global Catalogue of Microorganisms (GCM) 10K type strain sequencing project: providing services to taxonomists for standard genome sequencing and annotation.</title>
        <authorList>
            <consortium name="The Broad Institute Genomics Platform"/>
            <consortium name="The Broad Institute Genome Sequencing Center for Infectious Disease"/>
            <person name="Wu L."/>
            <person name="Ma J."/>
        </authorList>
    </citation>
    <scope>NUCLEOTIDE SEQUENCE [LARGE SCALE GENOMIC DNA]</scope>
    <source>
        <strain evidence="3">JCM 30742</strain>
    </source>
</reference>
<keyword evidence="3" id="KW-1185">Reference proteome</keyword>
<proteinExistence type="predicted"/>
<protein>
    <recommendedName>
        <fullName evidence="1">Bacterial transcriptional activator domain-containing protein</fullName>
    </recommendedName>
</protein>
<accession>A0ABP7CAJ5</accession>
<dbReference type="SMART" id="SM01043">
    <property type="entry name" value="BTAD"/>
    <property type="match status" value="1"/>
</dbReference>
<dbReference type="InterPro" id="IPR011990">
    <property type="entry name" value="TPR-like_helical_dom_sf"/>
</dbReference>
<evidence type="ECO:0000259" key="1">
    <source>
        <dbReference type="SMART" id="SM01043"/>
    </source>
</evidence>
<dbReference type="Pfam" id="PF03704">
    <property type="entry name" value="BTAD"/>
    <property type="match status" value="1"/>
</dbReference>
<dbReference type="EMBL" id="BAABEO010000012">
    <property type="protein sequence ID" value="GAA3682231.1"/>
    <property type="molecule type" value="Genomic_DNA"/>
</dbReference>
<evidence type="ECO:0000313" key="3">
    <source>
        <dbReference type="Proteomes" id="UP001500752"/>
    </source>
</evidence>
<dbReference type="InterPro" id="IPR036388">
    <property type="entry name" value="WH-like_DNA-bd_sf"/>
</dbReference>
<dbReference type="InterPro" id="IPR005158">
    <property type="entry name" value="BTAD"/>
</dbReference>
<sequence>MGEPEIMTVSRSWEVHLLGGWEIFQDRRPVRVTYRQQRLIAVLALYGSQPRSFLAGMLWPNSSEKQATGSLRESIWLVSHQLPGLLVEGRDPLALDPNVVIDVHIVRRQAEALQTNHGPQDELERVEMLETLRNAELLSGWYEDWITAEQERWQQLRVKALERLAAQFLVHGETGLAVEAAACAIGVDPLRESAERLLLEAYLSEGNIAQALRSYEAFRARLRDEFGVEPSSRLAELMAPLQRPRNPAFRSAGHRNGP</sequence>
<gene>
    <name evidence="2" type="ORF">GCM10023081_20370</name>
</gene>
<comment type="caution">
    <text evidence="2">The sequence shown here is derived from an EMBL/GenBank/DDBJ whole genome shotgun (WGS) entry which is preliminary data.</text>
</comment>
<organism evidence="2 3">
    <name type="scientific">Arthrobacter ginkgonis</name>
    <dbReference type="NCBI Taxonomy" id="1630594"/>
    <lineage>
        <taxon>Bacteria</taxon>
        <taxon>Bacillati</taxon>
        <taxon>Actinomycetota</taxon>
        <taxon>Actinomycetes</taxon>
        <taxon>Micrococcales</taxon>
        <taxon>Micrococcaceae</taxon>
        <taxon>Arthrobacter</taxon>
    </lineage>
</organism>
<feature type="domain" description="Bacterial transcriptional activator" evidence="1">
    <location>
        <begin position="101"/>
        <end position="242"/>
    </location>
</feature>
<dbReference type="SUPFAM" id="SSF48452">
    <property type="entry name" value="TPR-like"/>
    <property type="match status" value="1"/>
</dbReference>
<evidence type="ECO:0000313" key="2">
    <source>
        <dbReference type="EMBL" id="GAA3682231.1"/>
    </source>
</evidence>
<name>A0ABP7CAJ5_9MICC</name>
<dbReference type="Gene3D" id="1.10.10.10">
    <property type="entry name" value="Winged helix-like DNA-binding domain superfamily/Winged helix DNA-binding domain"/>
    <property type="match status" value="1"/>
</dbReference>